<reference evidence="1 2" key="1">
    <citation type="submission" date="2015-09" db="EMBL/GenBank/DDBJ databases">
        <title>Draft genome of the parasitic nematode Teladorsagia circumcincta isolate WARC Sus (inbred).</title>
        <authorList>
            <person name="Mitreva M."/>
        </authorList>
    </citation>
    <scope>NUCLEOTIDE SEQUENCE [LARGE SCALE GENOMIC DNA]</scope>
    <source>
        <strain evidence="1 2">S</strain>
    </source>
</reference>
<evidence type="ECO:0000313" key="2">
    <source>
        <dbReference type="Proteomes" id="UP000230423"/>
    </source>
</evidence>
<protein>
    <submittedName>
        <fullName evidence="1">Uncharacterized protein</fullName>
    </submittedName>
</protein>
<dbReference type="AlphaFoldDB" id="A0A2G9TBW1"/>
<name>A0A2G9TBW1_TELCI</name>
<dbReference type="InterPro" id="IPR050951">
    <property type="entry name" value="Retrovirus_Pol_polyprotein"/>
</dbReference>
<dbReference type="EMBL" id="KZ391455">
    <property type="protein sequence ID" value="PIO54880.1"/>
    <property type="molecule type" value="Genomic_DNA"/>
</dbReference>
<dbReference type="PANTHER" id="PTHR37984:SF5">
    <property type="entry name" value="PROTEIN NYNRIN-LIKE"/>
    <property type="match status" value="1"/>
</dbReference>
<dbReference type="Gene3D" id="3.10.10.10">
    <property type="entry name" value="HIV Type 1 Reverse Transcriptase, subunit A, domain 1"/>
    <property type="match status" value="1"/>
</dbReference>
<proteinExistence type="predicted"/>
<keyword evidence="2" id="KW-1185">Reference proteome</keyword>
<dbReference type="InterPro" id="IPR043502">
    <property type="entry name" value="DNA/RNA_pol_sf"/>
</dbReference>
<dbReference type="OrthoDB" id="5850509at2759"/>
<evidence type="ECO:0000313" key="1">
    <source>
        <dbReference type="EMBL" id="PIO54880.1"/>
    </source>
</evidence>
<organism evidence="1 2">
    <name type="scientific">Teladorsagia circumcincta</name>
    <name type="common">Brown stomach worm</name>
    <name type="synonym">Ostertagia circumcincta</name>
    <dbReference type="NCBI Taxonomy" id="45464"/>
    <lineage>
        <taxon>Eukaryota</taxon>
        <taxon>Metazoa</taxon>
        <taxon>Ecdysozoa</taxon>
        <taxon>Nematoda</taxon>
        <taxon>Chromadorea</taxon>
        <taxon>Rhabditida</taxon>
        <taxon>Rhabditina</taxon>
        <taxon>Rhabditomorpha</taxon>
        <taxon>Strongyloidea</taxon>
        <taxon>Trichostrongylidae</taxon>
        <taxon>Teladorsagia</taxon>
    </lineage>
</organism>
<dbReference type="SUPFAM" id="SSF56672">
    <property type="entry name" value="DNA/RNA polymerases"/>
    <property type="match status" value="1"/>
</dbReference>
<feature type="non-terminal residue" evidence="1">
    <location>
        <position position="153"/>
    </location>
</feature>
<sequence length="153" mass="16592">MLLPPLFALRSADNKEIKGHEGRGNCYVADTTSLLGLDWITQVGPLFHHLTGNTTCNAVSATTLAKLRSSLTAQLQKQFAAVFAPGLGRCTKSKASLKLKPHATPVFRKARPVPYAVLPRLSQEIDRLIAANVLSPVDHSDWAAPIVVAKRKM</sequence>
<accession>A0A2G9TBW1</accession>
<gene>
    <name evidence="1" type="ORF">TELCIR_23745</name>
</gene>
<dbReference type="PANTHER" id="PTHR37984">
    <property type="entry name" value="PROTEIN CBG26694"/>
    <property type="match status" value="1"/>
</dbReference>
<dbReference type="Proteomes" id="UP000230423">
    <property type="component" value="Unassembled WGS sequence"/>
</dbReference>